<feature type="transmembrane region" description="Helical" evidence="1">
    <location>
        <begin position="15"/>
        <end position="39"/>
    </location>
</feature>
<keyword evidence="3" id="KW-1185">Reference proteome</keyword>
<reference evidence="3" key="1">
    <citation type="submission" date="2014-10" db="EMBL/GenBank/DDBJ databases">
        <title>Genome sequencing of Vitellibacter sp. D-24.</title>
        <authorList>
            <person name="Thevarajoo S."/>
            <person name="Selvaratnam C."/>
            <person name="Goh K.M."/>
            <person name="Chong C.S."/>
        </authorList>
    </citation>
    <scope>NUCLEOTIDE SEQUENCE [LARGE SCALE GENOMIC DNA]</scope>
    <source>
        <strain evidence="3">D-24</strain>
    </source>
</reference>
<keyword evidence="1" id="KW-1133">Transmembrane helix</keyword>
<dbReference type="PATRIC" id="fig|1548749.3.peg.1680"/>
<comment type="caution">
    <text evidence="2">The sequence shown here is derived from an EMBL/GenBank/DDBJ whole genome shotgun (WGS) entry which is preliminary data.</text>
</comment>
<proteinExistence type="predicted"/>
<dbReference type="Pfam" id="PF03929">
    <property type="entry name" value="PepSY_TM"/>
    <property type="match status" value="1"/>
</dbReference>
<dbReference type="STRING" id="1548749.LS48_07960"/>
<sequence>MKSKKYTVRKFINDVHLWLGIGSGIILLIICLTGTVLTFEEEIKSLFSEEMIVSPKETVFPIETLTTNLAAEGEVTRVSISPERTKPYEFSVKTKKEDRRGTTFFVDQYNGTYTKLEPNVLDGFFMTMFKLHRWLLLDMSIGRPIVGIATIIFLILSITGIVLWFPKKKLKKLKWKHLKPGFKIAWRAKWKRVNYDLHVTLGFYTAIFLIIMSLTGLFWSFEWYKDAGSAVLGTEVFGGRGGGPKIDSKANPSSKTVDFAEVIKITESELPFEGTTIFQIPADEKDIFNIRKYHDEDFLETAVDELKIDRDGTIISKEIFSEKPLNVQIASSIKAIHMGTIFGWFSKTIYFISCLIATSLPVTGIIIWLNKLKKKPKKKQKPLKV</sequence>
<keyword evidence="1" id="KW-0472">Membrane</keyword>
<dbReference type="PANTHER" id="PTHR34219:SF3">
    <property type="entry name" value="BLL7967 PROTEIN"/>
    <property type="match status" value="1"/>
</dbReference>
<name>A0A137RHP0_9FLAO</name>
<dbReference type="PANTHER" id="PTHR34219">
    <property type="entry name" value="IRON-REGULATED INNER MEMBRANE PROTEIN-RELATED"/>
    <property type="match status" value="1"/>
</dbReference>
<evidence type="ECO:0000313" key="2">
    <source>
        <dbReference type="EMBL" id="KXN99005.1"/>
    </source>
</evidence>
<dbReference type="InterPro" id="IPR005625">
    <property type="entry name" value="PepSY-ass_TM"/>
</dbReference>
<dbReference type="Proteomes" id="UP000070138">
    <property type="component" value="Unassembled WGS sequence"/>
</dbReference>
<keyword evidence="1" id="KW-0812">Transmembrane</keyword>
<dbReference type="EMBL" id="JRWG01000004">
    <property type="protein sequence ID" value="KXN99005.1"/>
    <property type="molecule type" value="Genomic_DNA"/>
</dbReference>
<dbReference type="OrthoDB" id="111691at2"/>
<feature type="transmembrane region" description="Helical" evidence="1">
    <location>
        <begin position="145"/>
        <end position="166"/>
    </location>
</feature>
<dbReference type="RefSeq" id="WP_076692430.1">
    <property type="nucleotide sequence ID" value="NZ_JRWG01000004.1"/>
</dbReference>
<evidence type="ECO:0000256" key="1">
    <source>
        <dbReference type="SAM" id="Phobius"/>
    </source>
</evidence>
<evidence type="ECO:0000313" key="3">
    <source>
        <dbReference type="Proteomes" id="UP000070138"/>
    </source>
</evidence>
<feature type="transmembrane region" description="Helical" evidence="1">
    <location>
        <begin position="348"/>
        <end position="369"/>
    </location>
</feature>
<dbReference type="AlphaFoldDB" id="A0A137RHP0"/>
<accession>A0A137RHP0</accession>
<gene>
    <name evidence="2" type="ORF">LS48_07960</name>
</gene>
<feature type="transmembrane region" description="Helical" evidence="1">
    <location>
        <begin position="197"/>
        <end position="219"/>
    </location>
</feature>
<protein>
    <submittedName>
        <fullName evidence="2">Sulfite reductase</fullName>
    </submittedName>
</protein>
<reference evidence="2 3" key="2">
    <citation type="journal article" date="2016" name="Int. J. Syst. Evol. Microbiol.">
        <title>Vitellibacter aquimaris sp. nov., a marine bacterium isolated from seawater.</title>
        <authorList>
            <person name="Thevarajoo S."/>
            <person name="Selvaratnam C."/>
            <person name="Goh K.M."/>
            <person name="Hong K.W."/>
            <person name="Chan X.Y."/>
            <person name="Chan K.G."/>
            <person name="Chong C.S."/>
        </authorList>
    </citation>
    <scope>NUCLEOTIDE SEQUENCE [LARGE SCALE GENOMIC DNA]</scope>
    <source>
        <strain evidence="2 3">D-24</strain>
    </source>
</reference>
<organism evidence="2 3">
    <name type="scientific">Aequorivita aquimaris</name>
    <dbReference type="NCBI Taxonomy" id="1548749"/>
    <lineage>
        <taxon>Bacteria</taxon>
        <taxon>Pseudomonadati</taxon>
        <taxon>Bacteroidota</taxon>
        <taxon>Flavobacteriia</taxon>
        <taxon>Flavobacteriales</taxon>
        <taxon>Flavobacteriaceae</taxon>
        <taxon>Aequorivita</taxon>
    </lineage>
</organism>